<name>A0A6L7G6C8_9RHOB</name>
<dbReference type="RefSeq" id="WP_160895742.1">
    <property type="nucleotide sequence ID" value="NZ_WUMU01000019.1"/>
</dbReference>
<organism evidence="1 2">
    <name type="scientific">Pseudooceanicola albus</name>
    <dbReference type="NCBI Taxonomy" id="2692189"/>
    <lineage>
        <taxon>Bacteria</taxon>
        <taxon>Pseudomonadati</taxon>
        <taxon>Pseudomonadota</taxon>
        <taxon>Alphaproteobacteria</taxon>
        <taxon>Rhodobacterales</taxon>
        <taxon>Paracoccaceae</taxon>
        <taxon>Pseudooceanicola</taxon>
    </lineage>
</organism>
<dbReference type="EMBL" id="WUMU01000019">
    <property type="protein sequence ID" value="MXN19621.1"/>
    <property type="molecule type" value="Genomic_DNA"/>
</dbReference>
<dbReference type="AlphaFoldDB" id="A0A6L7G6C8"/>
<dbReference type="Proteomes" id="UP000477911">
    <property type="component" value="Unassembled WGS sequence"/>
</dbReference>
<reference evidence="1 2" key="1">
    <citation type="submission" date="2019-12" db="EMBL/GenBank/DDBJ databases">
        <authorList>
            <person name="Li M."/>
        </authorList>
    </citation>
    <scope>NUCLEOTIDE SEQUENCE [LARGE SCALE GENOMIC DNA]</scope>
    <source>
        <strain evidence="1 2">GBMRC 2024</strain>
    </source>
</reference>
<accession>A0A6L7G6C8</accession>
<protein>
    <submittedName>
        <fullName evidence="1">Uncharacterized protein</fullName>
    </submittedName>
</protein>
<gene>
    <name evidence="1" type="ORF">GR170_17445</name>
</gene>
<keyword evidence="2" id="KW-1185">Reference proteome</keyword>
<evidence type="ECO:0000313" key="1">
    <source>
        <dbReference type="EMBL" id="MXN19621.1"/>
    </source>
</evidence>
<proteinExistence type="predicted"/>
<evidence type="ECO:0000313" key="2">
    <source>
        <dbReference type="Proteomes" id="UP000477911"/>
    </source>
</evidence>
<comment type="caution">
    <text evidence="1">The sequence shown here is derived from an EMBL/GenBank/DDBJ whole genome shotgun (WGS) entry which is preliminary data.</text>
</comment>
<sequence>MANFPQSDKWTLELELTEKDLLTVLIVEITLPGSTGMEVRVGHAAGKILASADATSLVQKALAALPNPQVHVESGAALTGALTLVFTNETGVTVRVPITPVPADSSQFNFPVDPA</sequence>